<dbReference type="OrthoDB" id="68437at2759"/>
<dbReference type="Pfam" id="PF03568">
    <property type="entry name" value="Separin_C"/>
    <property type="match status" value="1"/>
</dbReference>
<feature type="compositionally biased region" description="Basic and acidic residues" evidence="1">
    <location>
        <begin position="1927"/>
        <end position="1937"/>
    </location>
</feature>
<dbReference type="InterPro" id="IPR057466">
    <property type="entry name" value="CFAP46_TPR"/>
</dbReference>
<name>A0A250WTC4_9CHLO</name>
<feature type="region of interest" description="Disordered" evidence="1">
    <location>
        <begin position="785"/>
        <end position="806"/>
    </location>
</feature>
<dbReference type="SUPFAM" id="SSF48452">
    <property type="entry name" value="TPR-like"/>
    <property type="match status" value="1"/>
</dbReference>
<reference evidence="2 3" key="1">
    <citation type="submission" date="2017-08" db="EMBL/GenBank/DDBJ databases">
        <title>Acidophilic green algal genome provides insights into adaptation to an acidic environment.</title>
        <authorList>
            <person name="Hirooka S."/>
            <person name="Hirose Y."/>
            <person name="Kanesaki Y."/>
            <person name="Higuchi S."/>
            <person name="Fujiwara T."/>
            <person name="Onuma R."/>
            <person name="Era A."/>
            <person name="Ohbayashi R."/>
            <person name="Uzuka A."/>
            <person name="Nozaki H."/>
            <person name="Yoshikawa H."/>
            <person name="Miyagishima S.Y."/>
        </authorList>
    </citation>
    <scope>NUCLEOTIDE SEQUENCE [LARGE SCALE GENOMIC DNA]</scope>
    <source>
        <strain evidence="2 3">NIES-2499</strain>
    </source>
</reference>
<protein>
    <submittedName>
        <fullName evidence="2">Uncharacterized protein</fullName>
    </submittedName>
</protein>
<dbReference type="InterPro" id="IPR011990">
    <property type="entry name" value="TPR-like_helical_dom_sf"/>
</dbReference>
<dbReference type="PANTHER" id="PTHR15977">
    <property type="entry name" value="CILIA- AND FLAGELLA-ASSOCIATED PROTEIN 46"/>
    <property type="match status" value="1"/>
</dbReference>
<feature type="compositionally biased region" description="Basic and acidic residues" evidence="1">
    <location>
        <begin position="2070"/>
        <end position="2081"/>
    </location>
</feature>
<proteinExistence type="predicted"/>
<dbReference type="EMBL" id="BEGY01000006">
    <property type="protein sequence ID" value="GAX74084.1"/>
    <property type="molecule type" value="Genomic_DNA"/>
</dbReference>
<dbReference type="Pfam" id="PF25439">
    <property type="entry name" value="TPR_CFAP46_N"/>
    <property type="match status" value="1"/>
</dbReference>
<feature type="compositionally biased region" description="Basic and acidic residues" evidence="1">
    <location>
        <begin position="1956"/>
        <end position="1969"/>
    </location>
</feature>
<accession>A0A250WTC4</accession>
<keyword evidence="3" id="KW-1185">Reference proteome</keyword>
<feature type="region of interest" description="Disordered" evidence="1">
    <location>
        <begin position="2380"/>
        <end position="2447"/>
    </location>
</feature>
<evidence type="ECO:0000256" key="1">
    <source>
        <dbReference type="SAM" id="MobiDB-lite"/>
    </source>
</evidence>
<feature type="compositionally biased region" description="Acidic residues" evidence="1">
    <location>
        <begin position="2113"/>
        <end position="2129"/>
    </location>
</feature>
<evidence type="ECO:0000313" key="2">
    <source>
        <dbReference type="EMBL" id="GAX74084.1"/>
    </source>
</evidence>
<gene>
    <name evidence="2" type="ORF">CEUSTIGMA_g1534.t1</name>
</gene>
<evidence type="ECO:0000313" key="3">
    <source>
        <dbReference type="Proteomes" id="UP000232323"/>
    </source>
</evidence>
<dbReference type="InterPro" id="IPR039586">
    <property type="entry name" value="CFAP46"/>
</dbReference>
<feature type="compositionally biased region" description="Low complexity" evidence="1">
    <location>
        <begin position="2404"/>
        <end position="2422"/>
    </location>
</feature>
<sequence length="2796" mass="302766">MALQSTILRCLEDAVISGDGQMLKDTYSAISMNLASQTIENRIGLETLVECAEAALKIQNLEIAKKCLESYMLEIKRYNAKLNQVEICNQYLCRAHFAVGLLVSEQSKTLKGQPLIDGTLESIKHVMKGLDIATSNSRYLFLVYNGSVHHWHVARPLQRAEMRKYLLPSMEKVMNALEKVPMQEEWKVRNLISLALCQSEGGRPDEGQKTLQRAYDLASQANLGEIRQRVAILQVHLQHEGGAPVGGAGKAPAAKAPAAAAKKGAAAGAGAASLVPGGPIEEEAALRLIQAVFTEKPDQAMAQQQLKEAVAKVDPNPEGSAKGVNLGPVARAAWVAAVLGLPELAEKWASRAAVSQDMKTRIWSDMTRVMRGLQAVEPEKLRNVDPQAMQAHVKAMEQLEDIVNTFSKLRDIEGVHEASRLIWNTSMPLMQPDWRRYNKRALNSAARALEVISSPSHRLRAQLHLEAAKCDAAEDSLIKASQEVTKALALDYVATPEERARFQLERPLDRYLEPLNTSLALRASLTLEPGNSEEEAVLLIERSKESRNPAIKRDLLMRALSKLGDLPLLQPPAADYKGVDRPAMQIGCRRRCVIWAELIRSASAGKMEDIVRTAAPYCLHAAWTPEVDREMVLLQAQITYLEAEACVSALQAQRKEVIPPLEDVEAAFDGRKLRLPSSDGAQLQSLFLKAVLRGMQAGLSIKEPWLVINGAALLWNTCLSVMHQHRYTELLKALEPSVELLLQLPAGDTDGHLVCGMAEAYAKAVEHNMLLNILASDAAAAALAEYEADDQSGPPPPPAPPPGGNAFRYMETTGYEVLPVARVKTGAMDVRNHPVAAPIIATVFPKACKTCESALSRAGNAQSQSLYESYAKLQQLRGLATAIPAGTAAASEATSKVVGIIEGLLRSDTASARQQAAAAGTKVPAGSLPPAVRSDIKTAMQILSGLPTVNVELWAKLARAAAAVGAWGPALECSKSAAAAVPPDGDLSFIRRPSDLPELSTNTWFWLAIAELVHGQAILELISATSQDQVTQLTLRQAALSHLTVSARIALFLKKGDLAEAAARDAWNAALPFMFKPLLRCSILSSFSVITHSVNTLGAEDKQFQVNLNCLLLECLASARKWSEGLTALEHATKHIADKRLHRPLLTWKAVCLANIAAAGGGAGGRAAAAAASIGSNSTTPHHSFSQSTNMMVQPASAGVSSHVAANAQGIVQAEMFKIKEYIPEYQGHTWTVLAHHSTFRYDQMEALQKGVEVVKKQPWVKTFYLAEYAEWLISTGMNDNETVEDVLMLAADTIMEFDMGEEDGEVDESEEQLDDEFNPYAADARRDRLKRKKKKRLNINAGEATLDPNKPPAKLTATLLERFVRIFVMLSQVANTADDLVDYLLTGHHYAQRMLTSAIIAAYTIPQEEKYEMMRQGITPPPLPVLPDNLAGWAAFDLSEEMFKKLKSDSSVLALSRASLPEAELSAAYIELLIRSLQRRGLDVHVLPLFHLLRMVARLAICNEGMYQAATLGLVQAMDTLGLSAEASRLELTLGSYWVLTQDERKEAKEKQELHELLTAATSRLGRSRAQPSAGRLSFLNGRYSGSGAAVATKQLRTDSMLARSNVPMASIVEEAVVGEGSEAALPAWLEDAGRLMNGVGLDSGGLLTGVRNLMVLRPWTLYETWLRKGSHLMSRGHYAAARELLLRAHNHARHCSDAEAEARALLSLSRCESMANNFEASIHLLQAAQQIGGDYEFWQNSITTYADCRLAAPHTTTTDVKEALQGGIVMFTTIARDDRAAEKEASISGAAIKTHLSKLLLHDMVTMRTQGIFNWKKHYDVAVTLCNQAIAALAAREAGVPQIEALLHQAKLLMEEPAPAKDIRPRFKRIEKALVQAEEMAAKFVQVAVPRDLPPQITLPVSLLVGRARLALAELRLMQAKARDFHAGEDREKARPPFPRVGGEEEEKAPANSKGKEGEQEQTEKVPEAPATRSVIDEAVIVDFIDEMDEALPAFQPSLLPEDMGLTLAESAAGMKNALVRVKGLLLSGQCHLYKYLTSAPESEHPWPEQLSAKLQVQRRRRRRRYREKLAAQQKKEEEGSQGVDAAPSADPVDEAAGGASGDQQTAGQESDSEEEDGGQDTDMEDPPLDAEEQAALEAQIVLARSLHHQCEGTLKEALAVAMGQKDFGGAEVASLELARCHGRVRPALAARYLCLASSSRGILDMKNLYLEAAPNHQPEALAVRQAAHLHELLPQATSSHHYAQVLAALATSGVSNALLDMGPDPSIAEACVNSIPTGTRVLLLYASPDRQTLYFAALNVPDNESTYAAAKAAALAPPAKAAKGAPTEPAQPPATKCIIDVVPLDMAEVERVRLMFRAYTRDAEKRIRESIATAAANGWKESGQEAAEAPAKGKGKKAKAPTKPTAKAPPKSGKGPTAASSDEGSGTEASADVGGKQTTPQAVFPPHLNDVWKECVNSMQQLLEPLMPAIRQALPELSKPMDIITASAAAAATVGKAAKKGEDTFKPLSGHKVLLVIDPELQTLPFEALPYLRINCGSLSRCPTLYNLHVASKAAMQEISDPSSPPSFDVSSMKYIVDPKCEGSAPEDAKGPYSPALIPTFQSSILEEFKEWKGLMGSPNRVIAEAELMQLAASATGVVFLGMGRFLSYIAPKTIASMDLRNCDIAILMGRVNNANAHQRQLYLDNRKSKAERQLESPIRASELLLLRGVKTVVTTAMATTVQCNCEMMRSIFTALQGGATVAEAVWSTMLSFKFELEHVANGLIVMGLPHMVANMQGGGSKGGKGAKAGGKK</sequence>
<feature type="region of interest" description="Disordered" evidence="1">
    <location>
        <begin position="2067"/>
        <end position="2129"/>
    </location>
</feature>
<dbReference type="STRING" id="1157962.A0A250WTC4"/>
<comment type="caution">
    <text evidence="2">The sequence shown here is derived from an EMBL/GenBank/DDBJ whole genome shotgun (WGS) entry which is preliminary data.</text>
</comment>
<dbReference type="GO" id="GO:0060294">
    <property type="term" value="P:cilium movement involved in cell motility"/>
    <property type="evidence" value="ECO:0007669"/>
    <property type="project" value="InterPro"/>
</dbReference>
<organism evidence="2 3">
    <name type="scientific">Chlamydomonas eustigma</name>
    <dbReference type="NCBI Taxonomy" id="1157962"/>
    <lineage>
        <taxon>Eukaryota</taxon>
        <taxon>Viridiplantae</taxon>
        <taxon>Chlorophyta</taxon>
        <taxon>core chlorophytes</taxon>
        <taxon>Chlorophyceae</taxon>
        <taxon>CS clade</taxon>
        <taxon>Chlamydomonadales</taxon>
        <taxon>Chlamydomonadaceae</taxon>
        <taxon>Chlamydomonas</taxon>
    </lineage>
</organism>
<feature type="region of interest" description="Disordered" evidence="1">
    <location>
        <begin position="1927"/>
        <end position="1972"/>
    </location>
</feature>
<dbReference type="Proteomes" id="UP000232323">
    <property type="component" value="Unassembled WGS sequence"/>
</dbReference>
<feature type="compositionally biased region" description="Pro residues" evidence="1">
    <location>
        <begin position="793"/>
        <end position="803"/>
    </location>
</feature>
<dbReference type="PANTHER" id="PTHR15977:SF15">
    <property type="entry name" value="CILIA- AND FLAGELLA-ASSOCIATED PROTEIN 46"/>
    <property type="match status" value="1"/>
</dbReference>
<dbReference type="GO" id="GO:0035082">
    <property type="term" value="P:axoneme assembly"/>
    <property type="evidence" value="ECO:0007669"/>
    <property type="project" value="InterPro"/>
</dbReference>